<evidence type="ECO:0000256" key="2">
    <source>
        <dbReference type="SAM" id="Phobius"/>
    </source>
</evidence>
<feature type="region of interest" description="Disordered" evidence="1">
    <location>
        <begin position="1"/>
        <end position="37"/>
    </location>
</feature>
<reference evidence="4" key="1">
    <citation type="journal article" date="2019" name="Int. J. Syst. Evol. Microbiol.">
        <title>The Global Catalogue of Microorganisms (GCM) 10K type strain sequencing project: providing services to taxonomists for standard genome sequencing and annotation.</title>
        <authorList>
            <consortium name="The Broad Institute Genomics Platform"/>
            <consortium name="The Broad Institute Genome Sequencing Center for Infectious Disease"/>
            <person name="Wu L."/>
            <person name="Ma J."/>
        </authorList>
    </citation>
    <scope>NUCLEOTIDE SEQUENCE [LARGE SCALE GENOMIC DNA]</scope>
    <source>
        <strain evidence="4">JCM 3369</strain>
    </source>
</reference>
<name>A0ABW2CFW9_9ACTN</name>
<dbReference type="Proteomes" id="UP001596380">
    <property type="component" value="Unassembled WGS sequence"/>
</dbReference>
<evidence type="ECO:0000313" key="3">
    <source>
        <dbReference type="EMBL" id="MFC6880105.1"/>
    </source>
</evidence>
<feature type="transmembrane region" description="Helical" evidence="2">
    <location>
        <begin position="46"/>
        <end position="65"/>
    </location>
</feature>
<dbReference type="EMBL" id="JBHSXS010000004">
    <property type="protein sequence ID" value="MFC6880105.1"/>
    <property type="molecule type" value="Genomic_DNA"/>
</dbReference>
<keyword evidence="4" id="KW-1185">Reference proteome</keyword>
<evidence type="ECO:0000256" key="1">
    <source>
        <dbReference type="SAM" id="MobiDB-lite"/>
    </source>
</evidence>
<proteinExistence type="predicted"/>
<organism evidence="3 4">
    <name type="scientific">Actinomadura yumaensis</name>
    <dbReference type="NCBI Taxonomy" id="111807"/>
    <lineage>
        <taxon>Bacteria</taxon>
        <taxon>Bacillati</taxon>
        <taxon>Actinomycetota</taxon>
        <taxon>Actinomycetes</taxon>
        <taxon>Streptosporangiales</taxon>
        <taxon>Thermomonosporaceae</taxon>
        <taxon>Actinomadura</taxon>
    </lineage>
</organism>
<dbReference type="RefSeq" id="WP_160820609.1">
    <property type="nucleotide sequence ID" value="NZ_JBHSXS010000004.1"/>
</dbReference>
<evidence type="ECO:0000313" key="4">
    <source>
        <dbReference type="Proteomes" id="UP001596380"/>
    </source>
</evidence>
<protein>
    <submittedName>
        <fullName evidence="3">Uncharacterized protein</fullName>
    </submittedName>
</protein>
<sequence length="204" mass="21660">MTAGFEETRLDPSENDPGRSHDEGGSAQNGSDEDRGRGLRARDRRIVQAIALITVLPALLVLHWVDDVHNVRKNLEPPVKAATVARGASGTLGGAEWRLQQRQAAPGPGPDTASLRLVLAVRPLDAAGVKLLGSYGLTYRLRDGDGHEWSAAGLALGTPRVGAWARVTVSASVPRSKTGSVALEVRPPAYRRTKGALPSLRFAP</sequence>
<comment type="caution">
    <text evidence="3">The sequence shown here is derived from an EMBL/GenBank/DDBJ whole genome shotgun (WGS) entry which is preliminary data.</text>
</comment>
<accession>A0ABW2CFW9</accession>
<keyword evidence="2" id="KW-1133">Transmembrane helix</keyword>
<keyword evidence="2" id="KW-0812">Transmembrane</keyword>
<feature type="compositionally biased region" description="Basic and acidic residues" evidence="1">
    <location>
        <begin position="1"/>
        <end position="24"/>
    </location>
</feature>
<keyword evidence="2" id="KW-0472">Membrane</keyword>
<gene>
    <name evidence="3" type="ORF">ACFQKB_10045</name>
</gene>